<reference evidence="1 2" key="1">
    <citation type="journal article" date="2011" name="Stand. Genomic Sci.">
        <title>Complete genome sequence of the hyperthermophilic chemolithoautotroph Pyrolobus fumarii type strain (1A).</title>
        <authorList>
            <person name="Anderson I."/>
            <person name="Goker M."/>
            <person name="Nolan M."/>
            <person name="Lucas S."/>
            <person name="Hammon N."/>
            <person name="Deshpande S."/>
            <person name="Cheng J.F."/>
            <person name="Tapia R."/>
            <person name="Han C."/>
            <person name="Goodwin L."/>
            <person name="Pitluck S."/>
            <person name="Huntemann M."/>
            <person name="Liolios K."/>
            <person name="Ivanova N."/>
            <person name="Pagani I."/>
            <person name="Mavromatis K."/>
            <person name="Ovchinikova G."/>
            <person name="Pati A."/>
            <person name="Chen A."/>
            <person name="Palaniappan K."/>
            <person name="Land M."/>
            <person name="Hauser L."/>
            <person name="Brambilla E.M."/>
            <person name="Huber H."/>
            <person name="Yasawong M."/>
            <person name="Rohde M."/>
            <person name="Spring S."/>
            <person name="Abt B."/>
            <person name="Sikorski J."/>
            <person name="Wirth R."/>
            <person name="Detter J.C."/>
            <person name="Woyke T."/>
            <person name="Bristow J."/>
            <person name="Eisen J.A."/>
            <person name="Markowitz V."/>
            <person name="Hugenholtz P."/>
            <person name="Kyrpides N.C."/>
            <person name="Klenk H.P."/>
            <person name="Lapidus A."/>
        </authorList>
    </citation>
    <scope>NUCLEOTIDE SEQUENCE [LARGE SCALE GENOMIC DNA]</scope>
    <source>
        <strain evidence="2">DSM 11204 / 1A</strain>
    </source>
</reference>
<dbReference type="AlphaFoldDB" id="G0EFM3"/>
<sequence length="79" mass="8340">MIASDPIPSVAEGMVLLYPILTSDYVSSSSVETMRPAELASAILAVHVVLQNVGCVEADIVYLAVGPEDNNKLSNLSSY</sequence>
<evidence type="ECO:0000313" key="2">
    <source>
        <dbReference type="Proteomes" id="UP000001037"/>
    </source>
</evidence>
<protein>
    <submittedName>
        <fullName evidence="1">Uncharacterized protein</fullName>
    </submittedName>
</protein>
<proteinExistence type="predicted"/>
<dbReference type="HOGENOM" id="CLU_2597882_0_0_2"/>
<dbReference type="STRING" id="694429.Pyrfu_0322"/>
<dbReference type="EMBL" id="CP002838">
    <property type="protein sequence ID" value="AEM38194.1"/>
    <property type="molecule type" value="Genomic_DNA"/>
</dbReference>
<name>G0EFM3_PYRF1</name>
<accession>G0EFM3</accession>
<dbReference type="KEGG" id="pfm:Pyrfu_0322"/>
<keyword evidence="2" id="KW-1185">Reference proteome</keyword>
<gene>
    <name evidence="1" type="ordered locus">Pyrfu_0322</name>
</gene>
<organism evidence="1 2">
    <name type="scientific">Pyrolobus fumarii (strain DSM 11204 / 1A)</name>
    <dbReference type="NCBI Taxonomy" id="694429"/>
    <lineage>
        <taxon>Archaea</taxon>
        <taxon>Thermoproteota</taxon>
        <taxon>Thermoprotei</taxon>
        <taxon>Desulfurococcales</taxon>
        <taxon>Pyrodictiaceae</taxon>
        <taxon>Pyrolobus</taxon>
    </lineage>
</organism>
<evidence type="ECO:0000313" key="1">
    <source>
        <dbReference type="EMBL" id="AEM38194.1"/>
    </source>
</evidence>
<dbReference type="InParanoid" id="G0EFM3"/>
<dbReference type="Proteomes" id="UP000001037">
    <property type="component" value="Chromosome"/>
</dbReference>